<evidence type="ECO:0000256" key="1">
    <source>
        <dbReference type="PROSITE-ProRule" id="PRU01076"/>
    </source>
</evidence>
<dbReference type="RefSeq" id="WP_208429746.1">
    <property type="nucleotide sequence ID" value="NZ_JAEPRJ010000001.1"/>
</dbReference>
<name>A0ABS1J2E4_9FIRM</name>
<evidence type="ECO:0000313" key="3">
    <source>
        <dbReference type="EMBL" id="MBK5898316.1"/>
    </source>
</evidence>
<sequence>MELAKVTSKGQVTIPIEIRKKLGVKNGDKILFVEEAGRIYMLNSSMDALREAQKEFFGEAERVGLKDDDDIMKMIKELREESWAK</sequence>
<dbReference type="Pfam" id="PF04014">
    <property type="entry name" value="MazE_antitoxin"/>
    <property type="match status" value="1"/>
</dbReference>
<comment type="caution">
    <text evidence="3">The sequence shown here is derived from an EMBL/GenBank/DDBJ whole genome shotgun (WGS) entry which is preliminary data.</text>
</comment>
<accession>A0ABS1J2E4</accession>
<organism evidence="3 4">
    <name type="scientific">Catonella massiliensis</name>
    <dbReference type="NCBI Taxonomy" id="2799636"/>
    <lineage>
        <taxon>Bacteria</taxon>
        <taxon>Bacillati</taxon>
        <taxon>Bacillota</taxon>
        <taxon>Clostridia</taxon>
        <taxon>Lachnospirales</taxon>
        <taxon>Lachnospiraceae</taxon>
        <taxon>Catonella</taxon>
    </lineage>
</organism>
<reference evidence="3 4" key="1">
    <citation type="submission" date="2021-01" db="EMBL/GenBank/DDBJ databases">
        <title>Isolation and description of Catonella massiliensis sp. nov., a novel Catonella species, isolated from a stable periodontitis subject.</title>
        <authorList>
            <person name="Antezack A."/>
            <person name="Boxberger M."/>
            <person name="La Scola B."/>
            <person name="Monnet-Corti V."/>
        </authorList>
    </citation>
    <scope>NUCLEOTIDE SEQUENCE [LARGE SCALE GENOMIC DNA]</scope>
    <source>
        <strain evidence="3 4">Marseille-Q4567</strain>
    </source>
</reference>
<dbReference type="SUPFAM" id="SSF89447">
    <property type="entry name" value="AbrB/MazE/MraZ-like"/>
    <property type="match status" value="1"/>
</dbReference>
<dbReference type="EMBL" id="JAEPRJ010000001">
    <property type="protein sequence ID" value="MBK5898316.1"/>
    <property type="molecule type" value="Genomic_DNA"/>
</dbReference>
<evidence type="ECO:0000313" key="4">
    <source>
        <dbReference type="Proteomes" id="UP000604730"/>
    </source>
</evidence>
<dbReference type="Proteomes" id="UP000604730">
    <property type="component" value="Unassembled WGS sequence"/>
</dbReference>
<dbReference type="PROSITE" id="PS51740">
    <property type="entry name" value="SPOVT_ABRB"/>
    <property type="match status" value="1"/>
</dbReference>
<keyword evidence="1 3" id="KW-0238">DNA-binding</keyword>
<proteinExistence type="predicted"/>
<gene>
    <name evidence="3" type="ORF">JJN12_11085</name>
</gene>
<evidence type="ECO:0000259" key="2">
    <source>
        <dbReference type="PROSITE" id="PS51740"/>
    </source>
</evidence>
<dbReference type="PANTHER" id="PTHR34860:SF6">
    <property type="entry name" value="REPRESSOR-LIKE PROTEIN SSO7C3"/>
    <property type="match status" value="1"/>
</dbReference>
<dbReference type="PANTHER" id="PTHR34860">
    <property type="entry name" value="REPRESSOR-LIKE PROTEIN SSO7C3"/>
    <property type="match status" value="1"/>
</dbReference>
<keyword evidence="4" id="KW-1185">Reference proteome</keyword>
<dbReference type="GO" id="GO:0003677">
    <property type="term" value="F:DNA binding"/>
    <property type="evidence" value="ECO:0007669"/>
    <property type="project" value="UniProtKB-KW"/>
</dbReference>
<dbReference type="InterPro" id="IPR007159">
    <property type="entry name" value="SpoVT-AbrB_dom"/>
</dbReference>
<dbReference type="InterPro" id="IPR037914">
    <property type="entry name" value="SpoVT-AbrB_sf"/>
</dbReference>
<feature type="domain" description="SpoVT-AbrB" evidence="2">
    <location>
        <begin position="1"/>
        <end position="46"/>
    </location>
</feature>
<dbReference type="Gene3D" id="2.10.260.10">
    <property type="match status" value="1"/>
</dbReference>
<protein>
    <submittedName>
        <fullName evidence="3">AbrB/MazE/SpoVT family DNA-binding domain-containing protein</fullName>
    </submittedName>
</protein>
<dbReference type="SMART" id="SM00966">
    <property type="entry name" value="SpoVT_AbrB"/>
    <property type="match status" value="1"/>
</dbReference>
<dbReference type="InterPro" id="IPR052975">
    <property type="entry name" value="Repressor-like_regulatory"/>
</dbReference>
<dbReference type="NCBIfam" id="TIGR01439">
    <property type="entry name" value="lp_hng_hel_AbrB"/>
    <property type="match status" value="1"/>
</dbReference>